<dbReference type="InterPro" id="IPR036291">
    <property type="entry name" value="NAD(P)-bd_dom_sf"/>
</dbReference>
<dbReference type="Pfam" id="PF01408">
    <property type="entry name" value="GFO_IDH_MocA"/>
    <property type="match status" value="1"/>
</dbReference>
<evidence type="ECO:0000259" key="1">
    <source>
        <dbReference type="Pfam" id="PF01408"/>
    </source>
</evidence>
<feature type="domain" description="Gfo/Idh/MocA-like oxidoreductase N-terminal" evidence="1">
    <location>
        <begin position="1"/>
        <end position="111"/>
    </location>
</feature>
<dbReference type="InterPro" id="IPR050463">
    <property type="entry name" value="Gfo/Idh/MocA_oxidrdct_glycsds"/>
</dbReference>
<dbReference type="EMBL" id="VYQE01000001">
    <property type="protein sequence ID" value="KAA9010747.1"/>
    <property type="molecule type" value="Genomic_DNA"/>
</dbReference>
<gene>
    <name evidence="2" type="ORF">F3S47_05060</name>
</gene>
<evidence type="ECO:0000313" key="3">
    <source>
        <dbReference type="Proteomes" id="UP000326554"/>
    </source>
</evidence>
<dbReference type="SUPFAM" id="SSF51735">
    <property type="entry name" value="NAD(P)-binding Rossmann-fold domains"/>
    <property type="match status" value="1"/>
</dbReference>
<sequence>MKIALVGVGKIARDQHIPAIAGHEGLTLAATASRNASVEGVEAHTDLASLLEARPDIGVISLCTPPQYRYADARLALEAGRHVMLEKPPGATLSEVHDLIDLARKSGVTLFATWHSRHAAAVSAARDWLADKTIRSLEVTWHEDVRYWHPGQEWIWEAGGLGVFDPGINALSILTAIYPRALHLSNATLTFPENRDTPIAARLSFADPGGAEVSADFDWRKEGDPAWDIRISTDAGEAVLSEGGAKLHVDGNRLETPEADALGGEYPGLYARLHDLVSRGESDVDLSPMVHVADAFTLGRRLTTDPFQF</sequence>
<accession>A0A5J5GRQ0</accession>
<dbReference type="Gene3D" id="3.30.360.10">
    <property type="entry name" value="Dihydrodipicolinate Reductase, domain 2"/>
    <property type="match status" value="1"/>
</dbReference>
<dbReference type="Proteomes" id="UP000326554">
    <property type="component" value="Unassembled WGS sequence"/>
</dbReference>
<dbReference type="AlphaFoldDB" id="A0A5J5GRQ0"/>
<dbReference type="Gene3D" id="3.40.50.720">
    <property type="entry name" value="NAD(P)-binding Rossmann-like Domain"/>
    <property type="match status" value="1"/>
</dbReference>
<reference evidence="2 3" key="1">
    <citation type="submission" date="2019-09" db="EMBL/GenBank/DDBJ databases">
        <authorList>
            <person name="Park J.-S."/>
            <person name="Choi H.-J."/>
        </authorList>
    </citation>
    <scope>NUCLEOTIDE SEQUENCE [LARGE SCALE GENOMIC DNA]</scope>
    <source>
        <strain evidence="2 3">176SS1-4</strain>
    </source>
</reference>
<comment type="caution">
    <text evidence="2">The sequence shown here is derived from an EMBL/GenBank/DDBJ whole genome shotgun (WGS) entry which is preliminary data.</text>
</comment>
<proteinExistence type="predicted"/>
<protein>
    <submittedName>
        <fullName evidence="2">Gfo/Idh/MocA family oxidoreductase</fullName>
    </submittedName>
</protein>
<name>A0A5J5GRQ0_9RHOB</name>
<evidence type="ECO:0000313" key="2">
    <source>
        <dbReference type="EMBL" id="KAA9010747.1"/>
    </source>
</evidence>
<dbReference type="PANTHER" id="PTHR43818">
    <property type="entry name" value="BCDNA.GH03377"/>
    <property type="match status" value="1"/>
</dbReference>
<dbReference type="PANTHER" id="PTHR43818:SF7">
    <property type="entry name" value="DEHYDROGENASE"/>
    <property type="match status" value="1"/>
</dbReference>
<dbReference type="InterPro" id="IPR000683">
    <property type="entry name" value="Gfo/Idh/MocA-like_OxRdtase_N"/>
</dbReference>
<dbReference type="GO" id="GO:0000166">
    <property type="term" value="F:nucleotide binding"/>
    <property type="evidence" value="ECO:0007669"/>
    <property type="project" value="InterPro"/>
</dbReference>
<keyword evidence="3" id="KW-1185">Reference proteome</keyword>
<organism evidence="2 3">
    <name type="scientific">Histidinibacterium aquaticum</name>
    <dbReference type="NCBI Taxonomy" id="2613962"/>
    <lineage>
        <taxon>Bacteria</taxon>
        <taxon>Pseudomonadati</taxon>
        <taxon>Pseudomonadota</taxon>
        <taxon>Alphaproteobacteria</taxon>
        <taxon>Rhodobacterales</taxon>
        <taxon>Paracoccaceae</taxon>
        <taxon>Histidinibacterium</taxon>
    </lineage>
</organism>